<gene>
    <name evidence="2" type="ORF">JYZ213_LOCUS44945</name>
</gene>
<comment type="caution">
    <text evidence="2">The sequence shown here is derived from an EMBL/GenBank/DDBJ whole genome shotgun (WGS) entry which is preliminary data.</text>
</comment>
<sequence>TTKHHKDDSDSYEPRYFNKHRSGYNKKKGSNYDTDDEYVSGNNDGYPDDYHVVGHDGISPLEYGQDIGDFGPVYDNKRDMYEEINVWISSDDDWETESRETFRDKSDGKKYNKGNNYDDKKYSKDDKYDDKKSNKGDNYGSKKYNKDDNSDEKKYNKGNNYDTKKYNKDDKYDDKKSNKGDNYGSKKYNKDDNSDENNYNKGNNYGTKKYNKGNDYSSNNYNKNSYGSGNNYKKPEKKKRTYSKVRFPVRHFKNIREFPHRRLPPLLSITPWLPIFYDRITYQTIIFSPTGGIYILPPLINFYGQRFAVAQLIKWGYASLVSSGAPPPPNVNVAPLVTPVAAGAPVAAGVVGGAAVAPAPVFDSKKVAFNGGVKTDFPAFKPRYENDYRKSGSSYGNNNGPKANYGGGNNQEKYAQGGPRNNNGGGNNQERYAQDGPRNNNGGGNNQEKYAQGGPRNNNGGGNNQERYAQGGPRNNNGGGY</sequence>
<protein>
    <submittedName>
        <fullName evidence="2">Uncharacterized protein</fullName>
    </submittedName>
</protein>
<feature type="region of interest" description="Disordered" evidence="1">
    <location>
        <begin position="93"/>
        <end position="241"/>
    </location>
</feature>
<proteinExistence type="predicted"/>
<feature type="compositionally biased region" description="Basic and acidic residues" evidence="1">
    <location>
        <begin position="96"/>
        <end position="135"/>
    </location>
</feature>
<name>A0A815VDG7_9BILA</name>
<feature type="compositionally biased region" description="Basic residues" evidence="1">
    <location>
        <begin position="17"/>
        <end position="29"/>
    </location>
</feature>
<feature type="region of interest" description="Disordered" evidence="1">
    <location>
        <begin position="1"/>
        <end position="47"/>
    </location>
</feature>
<feature type="compositionally biased region" description="Basic and acidic residues" evidence="1">
    <location>
        <begin position="162"/>
        <end position="179"/>
    </location>
</feature>
<accession>A0A815VDG7</accession>
<feature type="compositionally biased region" description="Basic and acidic residues" evidence="1">
    <location>
        <begin position="1"/>
        <end position="13"/>
    </location>
</feature>
<feature type="non-terminal residue" evidence="2">
    <location>
        <position position="1"/>
    </location>
</feature>
<reference evidence="2" key="1">
    <citation type="submission" date="2021-02" db="EMBL/GenBank/DDBJ databases">
        <authorList>
            <person name="Nowell W R."/>
        </authorList>
    </citation>
    <scope>NUCLEOTIDE SEQUENCE</scope>
</reference>
<dbReference type="AlphaFoldDB" id="A0A815VDG7"/>
<organism evidence="2 3">
    <name type="scientific">Adineta steineri</name>
    <dbReference type="NCBI Taxonomy" id="433720"/>
    <lineage>
        <taxon>Eukaryota</taxon>
        <taxon>Metazoa</taxon>
        <taxon>Spiralia</taxon>
        <taxon>Gnathifera</taxon>
        <taxon>Rotifera</taxon>
        <taxon>Eurotatoria</taxon>
        <taxon>Bdelloidea</taxon>
        <taxon>Adinetida</taxon>
        <taxon>Adinetidae</taxon>
        <taxon>Adineta</taxon>
    </lineage>
</organism>
<feature type="region of interest" description="Disordered" evidence="1">
    <location>
        <begin position="379"/>
        <end position="481"/>
    </location>
</feature>
<dbReference type="EMBL" id="CAJNOG010003212">
    <property type="protein sequence ID" value="CAF1527660.1"/>
    <property type="molecule type" value="Genomic_DNA"/>
</dbReference>
<feature type="compositionally biased region" description="Polar residues" evidence="1">
    <location>
        <begin position="391"/>
        <end position="401"/>
    </location>
</feature>
<feature type="compositionally biased region" description="Low complexity" evidence="1">
    <location>
        <begin position="197"/>
        <end position="232"/>
    </location>
</feature>
<dbReference type="Proteomes" id="UP000663845">
    <property type="component" value="Unassembled WGS sequence"/>
</dbReference>
<evidence type="ECO:0000256" key="1">
    <source>
        <dbReference type="SAM" id="MobiDB-lite"/>
    </source>
</evidence>
<feature type="compositionally biased region" description="Basic and acidic residues" evidence="1">
    <location>
        <begin position="144"/>
        <end position="155"/>
    </location>
</feature>
<evidence type="ECO:0000313" key="2">
    <source>
        <dbReference type="EMBL" id="CAF1527660.1"/>
    </source>
</evidence>
<evidence type="ECO:0000313" key="3">
    <source>
        <dbReference type="Proteomes" id="UP000663845"/>
    </source>
</evidence>